<keyword evidence="9" id="KW-1185">Reference proteome</keyword>
<dbReference type="SMART" id="SM00119">
    <property type="entry name" value="HECTc"/>
    <property type="match status" value="1"/>
</dbReference>
<comment type="catalytic activity">
    <reaction evidence="1">
        <text>S-ubiquitinyl-[E2 ubiquitin-conjugating enzyme]-L-cysteine + [acceptor protein]-L-lysine = [E2 ubiquitin-conjugating enzyme]-L-cysteine + N(6)-ubiquitinyl-[acceptor protein]-L-lysine.</text>
        <dbReference type="EC" id="2.3.2.26"/>
    </reaction>
</comment>
<keyword evidence="6" id="KW-0472">Membrane</keyword>
<dbReference type="Gene3D" id="3.30.2410.10">
    <property type="entry name" value="Hect, E3 ligase catalytic domain"/>
    <property type="match status" value="1"/>
</dbReference>
<proteinExistence type="predicted"/>
<gene>
    <name evidence="8" type="primary">UPL1</name>
    <name evidence="8" type="ORF">SPIL2461_LOCUS11665</name>
</gene>
<evidence type="ECO:0000256" key="4">
    <source>
        <dbReference type="ARBA" id="ARBA00022786"/>
    </source>
</evidence>
<dbReference type="EC" id="2.3.2.26" evidence="2"/>
<evidence type="ECO:0000256" key="3">
    <source>
        <dbReference type="ARBA" id="ARBA00022679"/>
    </source>
</evidence>
<dbReference type="Proteomes" id="UP000649617">
    <property type="component" value="Unassembled WGS sequence"/>
</dbReference>
<evidence type="ECO:0000256" key="5">
    <source>
        <dbReference type="PROSITE-ProRule" id="PRU00104"/>
    </source>
</evidence>
<evidence type="ECO:0000256" key="1">
    <source>
        <dbReference type="ARBA" id="ARBA00000885"/>
    </source>
</evidence>
<evidence type="ECO:0000259" key="7">
    <source>
        <dbReference type="PROSITE" id="PS50237"/>
    </source>
</evidence>
<feature type="transmembrane region" description="Helical" evidence="6">
    <location>
        <begin position="124"/>
        <end position="144"/>
    </location>
</feature>
<dbReference type="InterPro" id="IPR044611">
    <property type="entry name" value="E3A/B/C-like"/>
</dbReference>
<dbReference type="PANTHER" id="PTHR45700">
    <property type="entry name" value="UBIQUITIN-PROTEIN LIGASE E3C"/>
    <property type="match status" value="1"/>
</dbReference>
<dbReference type="PROSITE" id="PS50237">
    <property type="entry name" value="HECT"/>
    <property type="match status" value="1"/>
</dbReference>
<dbReference type="InterPro" id="IPR000569">
    <property type="entry name" value="HECT_dom"/>
</dbReference>
<dbReference type="PANTHER" id="PTHR45700:SF2">
    <property type="entry name" value="UBIQUITIN-PROTEIN LIGASE E3C"/>
    <property type="match status" value="1"/>
</dbReference>
<organism evidence="8 9">
    <name type="scientific">Symbiodinium pilosum</name>
    <name type="common">Dinoflagellate</name>
    <dbReference type="NCBI Taxonomy" id="2952"/>
    <lineage>
        <taxon>Eukaryota</taxon>
        <taxon>Sar</taxon>
        <taxon>Alveolata</taxon>
        <taxon>Dinophyceae</taxon>
        <taxon>Suessiales</taxon>
        <taxon>Symbiodiniaceae</taxon>
        <taxon>Symbiodinium</taxon>
    </lineage>
</organism>
<protein>
    <recommendedName>
        <fullName evidence="2">HECT-type E3 ubiquitin transferase</fullName>
        <ecNumber evidence="2">2.3.2.26</ecNumber>
    </recommendedName>
</protein>
<evidence type="ECO:0000313" key="9">
    <source>
        <dbReference type="Proteomes" id="UP000649617"/>
    </source>
</evidence>
<dbReference type="GO" id="GO:0000209">
    <property type="term" value="P:protein polyubiquitination"/>
    <property type="evidence" value="ECO:0007669"/>
    <property type="project" value="InterPro"/>
</dbReference>
<dbReference type="GO" id="GO:0006511">
    <property type="term" value="P:ubiquitin-dependent protein catabolic process"/>
    <property type="evidence" value="ECO:0007669"/>
    <property type="project" value="TreeGrafter"/>
</dbReference>
<dbReference type="EMBL" id="CAJNIZ010022914">
    <property type="protein sequence ID" value="CAE7465056.1"/>
    <property type="molecule type" value="Genomic_DNA"/>
</dbReference>
<name>A0A812S372_SYMPI</name>
<dbReference type="OrthoDB" id="587448at2759"/>
<dbReference type="Gene3D" id="3.90.1750.10">
    <property type="entry name" value="Hect, E3 ligase catalytic domains"/>
    <property type="match status" value="1"/>
</dbReference>
<keyword evidence="4 5" id="KW-0833">Ubl conjugation pathway</keyword>
<comment type="caution">
    <text evidence="8">The sequence shown here is derived from an EMBL/GenBank/DDBJ whole genome shotgun (WGS) entry which is preliminary data.</text>
</comment>
<feature type="transmembrane region" description="Helical" evidence="6">
    <location>
        <begin position="30"/>
        <end position="52"/>
    </location>
</feature>
<keyword evidence="3" id="KW-0808">Transferase</keyword>
<dbReference type="Pfam" id="PF00632">
    <property type="entry name" value="HECT"/>
    <property type="match status" value="1"/>
</dbReference>
<sequence length="558" mass="62205">MSPPLLPYVVMFRNFLSIEVKPSKWVLGEWASYGFAAALSLCLLAWCLYFTAPSYIQYPRILLAGALAASYMQKEGITTSRPAAFLFGISAFLTLEMAVTGCACGCHVGSVFNTLLLPLKALTHVLWLWAAVPLALVVHQIHAWSFAARNMLLKVWLLSRSTTKGGTLKLNVPEVTYELMDTAIEQLTWDEMTQLSADDMTKLDLRIAFMDSSCFTTDAIDRGGLTKHFATLISKAVRLATGDRAWPFLTLWDADVAQPAYHLNYEACLYQQQNLACGLERVEADYKALGNLVALLLVKQVPFLRLSKALIKFLLRDRESVHTGQVDPSLRVTLDDLAEVKPDFARMLRDPTLAGIEDLFCQCDLPTKILDQGAISISTDIPPGPWDPTSEHCQQVATHVLENPHVLPITEAFRQGFQSRLQTDGLRLLFSVAEIQGMLAGSDTISVVDWQEHTVYISGSERHPVIRMLWHTLMQCTQEQLQAFLLESTGLLAPPADGFRALEPPFNICILEESEVPDALRQAKLGFHTCCNTLDLLSTTTEQELRSHIQHLMLGRQD</sequence>
<dbReference type="SUPFAM" id="SSF56204">
    <property type="entry name" value="Hect, E3 ligase catalytic domain"/>
    <property type="match status" value="1"/>
</dbReference>
<evidence type="ECO:0000256" key="6">
    <source>
        <dbReference type="SAM" id="Phobius"/>
    </source>
</evidence>
<dbReference type="Gene3D" id="3.30.2160.10">
    <property type="entry name" value="Hect, E3 ligase catalytic domain"/>
    <property type="match status" value="1"/>
</dbReference>
<feature type="domain" description="HECT" evidence="7">
    <location>
        <begin position="411"/>
        <end position="558"/>
    </location>
</feature>
<evidence type="ECO:0000256" key="2">
    <source>
        <dbReference type="ARBA" id="ARBA00012485"/>
    </source>
</evidence>
<dbReference type="GO" id="GO:0061630">
    <property type="term" value="F:ubiquitin protein ligase activity"/>
    <property type="evidence" value="ECO:0007669"/>
    <property type="project" value="UniProtKB-EC"/>
</dbReference>
<accession>A0A812S372</accession>
<reference evidence="8" key="1">
    <citation type="submission" date="2021-02" db="EMBL/GenBank/DDBJ databases">
        <authorList>
            <person name="Dougan E. K."/>
            <person name="Rhodes N."/>
            <person name="Thang M."/>
            <person name="Chan C."/>
        </authorList>
    </citation>
    <scope>NUCLEOTIDE SEQUENCE</scope>
</reference>
<keyword evidence="6" id="KW-1133">Transmembrane helix</keyword>
<dbReference type="AlphaFoldDB" id="A0A812S372"/>
<evidence type="ECO:0000313" key="8">
    <source>
        <dbReference type="EMBL" id="CAE7465056.1"/>
    </source>
</evidence>
<feature type="active site" description="Glycyl thioester intermediate" evidence="5">
    <location>
        <position position="530"/>
    </location>
</feature>
<dbReference type="InterPro" id="IPR035983">
    <property type="entry name" value="Hect_E3_ubiquitin_ligase"/>
</dbReference>
<keyword evidence="6" id="KW-0812">Transmembrane</keyword>